<dbReference type="InterPro" id="IPR000801">
    <property type="entry name" value="Esterase-like"/>
</dbReference>
<evidence type="ECO:0008006" key="4">
    <source>
        <dbReference type="Google" id="ProtNLM"/>
    </source>
</evidence>
<accession>A0AAW3U2D0</accession>
<dbReference type="PANTHER" id="PTHR48098">
    <property type="entry name" value="ENTEROCHELIN ESTERASE-RELATED"/>
    <property type="match status" value="1"/>
</dbReference>
<evidence type="ECO:0000313" key="3">
    <source>
        <dbReference type="Proteomes" id="UP000576603"/>
    </source>
</evidence>
<sequence length="337" mass="37273">MSPDDSRVTLQETALKDVALAGLGVALLVGCGKAPAPAPAEAATPQAAVAVRTPAHAPGSQRGEGHPYELADTQVWDVPDPVSGRRYQVFVALPRGYAEHPQRRYPVLYATDGDYAFALVKQIARRLNGEGPAIEDFILVGLSYAVGEEPMPSRRRDYTPTPEHGPTAAPVATHGKSAAYIRYLREQVLPFVANHYRTDEQRRLYLGHSYGGLLCTDILLSSPEMFSGYILGSPSYWYGEHAMVAQEKTFAATHRDLPAQVYMYVGEYEQRRYHQTYDMVIDTQNMARALRARGYPSLHLTLEVLNAARHHPRLEGMAREQGCRSERALTQGMASGY</sequence>
<dbReference type="Pfam" id="PF00756">
    <property type="entry name" value="Esterase"/>
    <property type="match status" value="1"/>
</dbReference>
<dbReference type="PANTHER" id="PTHR48098:SF6">
    <property type="entry name" value="FERRI-BACILLIBACTIN ESTERASE BESA"/>
    <property type="match status" value="1"/>
</dbReference>
<dbReference type="EMBL" id="JACHNL010000002">
    <property type="protein sequence ID" value="MBB4723167.1"/>
    <property type="molecule type" value="Genomic_DNA"/>
</dbReference>
<dbReference type="Proteomes" id="UP000576603">
    <property type="component" value="Unassembled WGS sequence"/>
</dbReference>
<feature type="region of interest" description="Disordered" evidence="1">
    <location>
        <begin position="151"/>
        <end position="171"/>
    </location>
</feature>
<organism evidence="2 3">
    <name type="scientific">Xanthomonas euvesicatoria</name>
    <dbReference type="NCBI Taxonomy" id="456327"/>
    <lineage>
        <taxon>Bacteria</taxon>
        <taxon>Pseudomonadati</taxon>
        <taxon>Pseudomonadota</taxon>
        <taxon>Gammaproteobacteria</taxon>
        <taxon>Lysobacterales</taxon>
        <taxon>Lysobacteraceae</taxon>
        <taxon>Xanthomonas</taxon>
    </lineage>
</organism>
<name>A0AAW3U2D0_XANEU</name>
<gene>
    <name evidence="2" type="ORF">FHY32_001485</name>
</gene>
<protein>
    <recommendedName>
        <fullName evidence="4">Alpha/beta hydrolase</fullName>
    </recommendedName>
</protein>
<proteinExistence type="predicted"/>
<dbReference type="SUPFAM" id="SSF53474">
    <property type="entry name" value="alpha/beta-Hydrolases"/>
    <property type="match status" value="1"/>
</dbReference>
<evidence type="ECO:0000313" key="2">
    <source>
        <dbReference type="EMBL" id="MBB4723167.1"/>
    </source>
</evidence>
<evidence type="ECO:0000256" key="1">
    <source>
        <dbReference type="SAM" id="MobiDB-lite"/>
    </source>
</evidence>
<reference evidence="2 3" key="1">
    <citation type="submission" date="2020-08" db="EMBL/GenBank/DDBJ databases">
        <title>Studying the diversity of plant-associated saprophytic bacteria and their role in host health and plant-pathogen interactions.</title>
        <authorList>
            <person name="Potnis N."/>
        </authorList>
    </citation>
    <scope>NUCLEOTIDE SEQUENCE [LARGE SCALE GENOMIC DNA]</scope>
    <source>
        <strain evidence="2 3">CFBP 7922</strain>
    </source>
</reference>
<comment type="caution">
    <text evidence="2">The sequence shown here is derived from an EMBL/GenBank/DDBJ whole genome shotgun (WGS) entry which is preliminary data.</text>
</comment>
<dbReference type="InterPro" id="IPR029058">
    <property type="entry name" value="AB_hydrolase_fold"/>
</dbReference>
<dbReference type="PROSITE" id="PS51257">
    <property type="entry name" value="PROKAR_LIPOPROTEIN"/>
    <property type="match status" value="1"/>
</dbReference>
<dbReference type="InterPro" id="IPR050583">
    <property type="entry name" value="Mycobacterial_A85_antigen"/>
</dbReference>
<dbReference type="Gene3D" id="3.40.50.1820">
    <property type="entry name" value="alpha/beta hydrolase"/>
    <property type="match status" value="1"/>
</dbReference>
<dbReference type="AlphaFoldDB" id="A0AAW3U2D0"/>